<feature type="signal peptide" evidence="1">
    <location>
        <begin position="1"/>
        <end position="27"/>
    </location>
</feature>
<dbReference type="InterPro" id="IPR038765">
    <property type="entry name" value="Papain-like_cys_pep_sf"/>
</dbReference>
<dbReference type="Pfam" id="PF05257">
    <property type="entry name" value="CHAP"/>
    <property type="match status" value="1"/>
</dbReference>
<proteinExistence type="predicted"/>
<reference evidence="3 4" key="1">
    <citation type="submission" date="2016-10" db="EMBL/GenBank/DDBJ databases">
        <authorList>
            <person name="de Groot N.N."/>
        </authorList>
    </citation>
    <scope>NUCLEOTIDE SEQUENCE [LARGE SCALE GENOMIC DNA]</scope>
    <source>
        <strain evidence="3 4">DSM 26424</strain>
    </source>
</reference>
<dbReference type="STRING" id="555512.SAMN04487993_102135"/>
<feature type="domain" description="Peptidase C51" evidence="2">
    <location>
        <begin position="41"/>
        <end position="161"/>
    </location>
</feature>
<dbReference type="EMBL" id="FNEJ01000021">
    <property type="protein sequence ID" value="SDJ19268.1"/>
    <property type="molecule type" value="Genomic_DNA"/>
</dbReference>
<dbReference type="PROSITE" id="PS50911">
    <property type="entry name" value="CHAP"/>
    <property type="match status" value="1"/>
</dbReference>
<evidence type="ECO:0000256" key="1">
    <source>
        <dbReference type="SAM" id="SignalP"/>
    </source>
</evidence>
<organism evidence="3 4">
    <name type="scientific">Salipiger marinus</name>
    <dbReference type="NCBI Taxonomy" id="555512"/>
    <lineage>
        <taxon>Bacteria</taxon>
        <taxon>Pseudomonadati</taxon>
        <taxon>Pseudomonadota</taxon>
        <taxon>Alphaproteobacteria</taxon>
        <taxon>Rhodobacterales</taxon>
        <taxon>Roseobacteraceae</taxon>
        <taxon>Salipiger</taxon>
    </lineage>
</organism>
<protein>
    <submittedName>
        <fullName evidence="3">CHAP domain-containing protein</fullName>
    </submittedName>
</protein>
<evidence type="ECO:0000313" key="4">
    <source>
        <dbReference type="Proteomes" id="UP000199093"/>
    </source>
</evidence>
<keyword evidence="4" id="KW-1185">Reference proteome</keyword>
<dbReference type="RefSeq" id="WP_089850270.1">
    <property type="nucleotide sequence ID" value="NZ_FNEJ01000021.1"/>
</dbReference>
<keyword evidence="1" id="KW-0732">Signal</keyword>
<feature type="chain" id="PRO_5011557767" evidence="1">
    <location>
        <begin position="28"/>
        <end position="185"/>
    </location>
</feature>
<gene>
    <name evidence="3" type="ORF">SAMN04487993_102135</name>
</gene>
<dbReference type="Gene3D" id="3.90.1720.10">
    <property type="entry name" value="endopeptidase domain like (from Nostoc punctiforme)"/>
    <property type="match status" value="1"/>
</dbReference>
<evidence type="ECO:0000259" key="2">
    <source>
        <dbReference type="PROSITE" id="PS50911"/>
    </source>
</evidence>
<dbReference type="AlphaFoldDB" id="A0A1G8RQN1"/>
<evidence type="ECO:0000313" key="3">
    <source>
        <dbReference type="EMBL" id="SDJ19268.1"/>
    </source>
</evidence>
<name>A0A1G8RQN1_9RHOB</name>
<accession>A0A1G8RQN1</accession>
<dbReference type="SUPFAM" id="SSF54001">
    <property type="entry name" value="Cysteine proteinases"/>
    <property type="match status" value="1"/>
</dbReference>
<sequence length="185" mass="20421">MSVNRSGTAIRRLPYLCALLLLAAACAKTPSEQLPLSSQMGIDLDRQTLALREAETLQAKGQRVWCVPFARNLSGIDIRGNAETWWSNAKDLYARGRQPAVGAVMAFGSTGSMPMGHVAVVSEVVSPREVRVDHANWHRNQVSLRMAVIDVSDRNDWSAVRVQSQPTAFGSVYPIDGFIYPQRLR</sequence>
<dbReference type="Proteomes" id="UP000199093">
    <property type="component" value="Unassembled WGS sequence"/>
</dbReference>
<dbReference type="InterPro" id="IPR007921">
    <property type="entry name" value="CHAP_dom"/>
</dbReference>
<dbReference type="PROSITE" id="PS51257">
    <property type="entry name" value="PROKAR_LIPOPROTEIN"/>
    <property type="match status" value="1"/>
</dbReference>
<dbReference type="OrthoDB" id="7279151at2"/>